<dbReference type="GeneID" id="26906249"/>
<reference evidence="2 3" key="1">
    <citation type="submission" date="2015-07" db="EMBL/GenBank/DDBJ databases">
        <title>High-quality genome of monoxenous trypanosomatid Leptomonas pyrrhocoris.</title>
        <authorList>
            <person name="Flegontov P."/>
            <person name="Butenko A."/>
            <person name="Firsov S."/>
            <person name="Vlcek C."/>
            <person name="Logacheva M.D."/>
            <person name="Field M."/>
            <person name="Filatov D."/>
            <person name="Flegontova O."/>
            <person name="Gerasimov E."/>
            <person name="Jackson A.P."/>
            <person name="Kelly S."/>
            <person name="Opperdoes F."/>
            <person name="O'Reilly A."/>
            <person name="Votypka J."/>
            <person name="Yurchenko V."/>
            <person name="Lukes J."/>
        </authorList>
    </citation>
    <scope>NUCLEOTIDE SEQUENCE [LARGE SCALE GENOMIC DNA]</scope>
    <source>
        <strain evidence="2">H10</strain>
    </source>
</reference>
<sequence length="784" mass="82815">MKSPISPSTEGATCGEPPAKSGVDPSREDAQRRTAESRKTLQEEFHSEVASFQHQLRRRGKVAASKIPDSPSNNEPACTAYAGFTSSSFNERAAAHTTYANVSQLPLVTVLTSTHSSLASALRATAVAWAVGGSEHWTSAGATHVLWRPAPETALAAAWMVVLLRRHAHEQETRRRLNADAGTADDVTPLAAAKTERATAAGAADATPAGPHIEVQETEKESSTLSSVSSSPGFHVLLTGGDTEVNFVAPYLEGVAHASRLHEVTSRVSHVVAFHGAGSKEGRRTGAPFLGGDNGVESPVLLCYGCPAAQVRDLRCFLARQHKRQPSEPETSNIVAELRTEVATTGIVMSDAIAELSAAAPIGQQTVAAEKKDALDRAPSTAPFTTAQTSCVDPATCAQGGSQKRPTSAAGRSPSWEAPFRAVPSRDTTLRTISSVFEPVPSCESACAAVMVPRGGLTEVANEVFRRSVVEPPFLRSSRDTSPSLFAAANTSTATTANRTNEGKQSALFESVSLPSPSTIPGWCSLCFVAEQHTAPLLRSLVQRHWKEPWYIGHSLDGSSRRGPAPSSAHTQGIQDVLRCATNGTDVCEGATLCLKHRIADDDAAAPPHFRQAICWRHGCGGFSLPLTATAGRGSSYTLPCLLVTDLEAAMTEGEQHDLLLYRASGLTDGRTRRGNGAASPPDHSAATSSLSLSASPLNAVGAAPLRSRQEGDDTHDLDTRVKRAAQRATRAIQRNVAGLVEMYDARQLGYRGVVAGNFLFLCRYPAAVEDAVVAAVLEGVTAR</sequence>
<evidence type="ECO:0000313" key="2">
    <source>
        <dbReference type="EMBL" id="KPA78895.1"/>
    </source>
</evidence>
<feature type="compositionally biased region" description="Low complexity" evidence="1">
    <location>
        <begin position="198"/>
        <end position="209"/>
    </location>
</feature>
<dbReference type="AlphaFoldDB" id="A0A0M9FYU9"/>
<feature type="compositionally biased region" description="Basic and acidic residues" evidence="1">
    <location>
        <begin position="25"/>
        <end position="47"/>
    </location>
</feature>
<accession>A0A0M9FYU9</accession>
<evidence type="ECO:0000313" key="3">
    <source>
        <dbReference type="Proteomes" id="UP000037923"/>
    </source>
</evidence>
<dbReference type="OMA" id="YGCPAAQ"/>
<evidence type="ECO:0000256" key="1">
    <source>
        <dbReference type="SAM" id="MobiDB-lite"/>
    </source>
</evidence>
<organism evidence="2 3">
    <name type="scientific">Leptomonas pyrrhocoris</name>
    <name type="common">Firebug parasite</name>
    <dbReference type="NCBI Taxonomy" id="157538"/>
    <lineage>
        <taxon>Eukaryota</taxon>
        <taxon>Discoba</taxon>
        <taxon>Euglenozoa</taxon>
        <taxon>Kinetoplastea</taxon>
        <taxon>Metakinetoplastina</taxon>
        <taxon>Trypanosomatida</taxon>
        <taxon>Trypanosomatidae</taxon>
        <taxon>Leishmaniinae</taxon>
        <taxon>Leptomonas</taxon>
    </lineage>
</organism>
<proteinExistence type="predicted"/>
<comment type="caution">
    <text evidence="2">The sequence shown here is derived from an EMBL/GenBank/DDBJ whole genome shotgun (WGS) entry which is preliminary data.</text>
</comment>
<keyword evidence="3" id="KW-1185">Reference proteome</keyword>
<dbReference type="Proteomes" id="UP000037923">
    <property type="component" value="Unassembled WGS sequence"/>
</dbReference>
<feature type="region of interest" description="Disordered" evidence="1">
    <location>
        <begin position="194"/>
        <end position="230"/>
    </location>
</feature>
<dbReference type="VEuPathDB" id="TriTrypDB:LpyrH10_12_1370"/>
<dbReference type="RefSeq" id="XP_015657334.1">
    <property type="nucleotide sequence ID" value="XM_015804200.1"/>
</dbReference>
<feature type="compositionally biased region" description="Polar residues" evidence="1">
    <location>
        <begin position="1"/>
        <end position="11"/>
    </location>
</feature>
<dbReference type="OrthoDB" id="265308at2759"/>
<feature type="region of interest" description="Disordered" evidence="1">
    <location>
        <begin position="672"/>
        <end position="691"/>
    </location>
</feature>
<feature type="region of interest" description="Disordered" evidence="1">
    <location>
        <begin position="1"/>
        <end position="57"/>
    </location>
</feature>
<feature type="region of interest" description="Disordered" evidence="1">
    <location>
        <begin position="397"/>
        <end position="419"/>
    </location>
</feature>
<gene>
    <name evidence="2" type="ORF">ABB37_05959</name>
</gene>
<name>A0A0M9FYU9_LEPPY</name>
<dbReference type="EMBL" id="LGTL01000012">
    <property type="protein sequence ID" value="KPA78895.1"/>
    <property type="molecule type" value="Genomic_DNA"/>
</dbReference>
<protein>
    <submittedName>
        <fullName evidence="2">Uncharacterized protein</fullName>
    </submittedName>
</protein>